<organism evidence="1 3">
    <name type="scientific">Polistes dominula</name>
    <name type="common">European paper wasp</name>
    <name type="synonym">Vespa dominula</name>
    <dbReference type="NCBI Taxonomy" id="743375"/>
    <lineage>
        <taxon>Eukaryota</taxon>
        <taxon>Metazoa</taxon>
        <taxon>Ecdysozoa</taxon>
        <taxon>Arthropoda</taxon>
        <taxon>Hexapoda</taxon>
        <taxon>Insecta</taxon>
        <taxon>Pterygota</taxon>
        <taxon>Neoptera</taxon>
        <taxon>Endopterygota</taxon>
        <taxon>Hymenoptera</taxon>
        <taxon>Apocrita</taxon>
        <taxon>Aculeata</taxon>
        <taxon>Vespoidea</taxon>
        <taxon>Vespidae</taxon>
        <taxon>Polistinae</taxon>
        <taxon>Polistini</taxon>
        <taxon>Polistes</taxon>
    </lineage>
</organism>
<name>A0ABM1IRC5_POLDO</name>
<protein>
    <submittedName>
        <fullName evidence="2 3">Uncharacterized protein LOC107069730</fullName>
    </submittedName>
</protein>
<accession>A0ABM1IRC5</accession>
<proteinExistence type="predicted"/>
<dbReference type="Pfam" id="PF07841">
    <property type="entry name" value="DM4_12"/>
    <property type="match status" value="1"/>
</dbReference>
<sequence>MDKNITEIARRHVRSLSYPEESEMGIFFALAIPLDDPITTYSMSVAFFFEANYKLPTKEDTNLLDDVKEEENPNEKKKRKRRSIDRSTVYSMLESKFKSIGYPARQCLLRSICETTRLPWKLNAGVLGDILRILFTPSSSRLEVDLHEEYADAEKVDGIRECSEIYSTCKYGIYDYITLPYQDL</sequence>
<dbReference type="InterPro" id="IPR006631">
    <property type="entry name" value="DM4_12"/>
</dbReference>
<gene>
    <name evidence="2 3" type="primary">LOC107069730</name>
</gene>
<keyword evidence="1" id="KW-1185">Reference proteome</keyword>
<dbReference type="RefSeq" id="XP_015182762.1">
    <property type="nucleotide sequence ID" value="XM_015327276.1"/>
</dbReference>
<dbReference type="PANTHER" id="PTHR21398">
    <property type="entry name" value="AGAP007094-PA"/>
    <property type="match status" value="1"/>
</dbReference>
<dbReference type="SMART" id="SM00718">
    <property type="entry name" value="DM4_12"/>
    <property type="match status" value="1"/>
</dbReference>
<dbReference type="RefSeq" id="XP_015182761.1">
    <property type="nucleotide sequence ID" value="XM_015327275.1"/>
</dbReference>
<dbReference type="GeneID" id="107069730"/>
<dbReference type="Proteomes" id="UP000694924">
    <property type="component" value="Unplaced"/>
</dbReference>
<evidence type="ECO:0000313" key="3">
    <source>
        <dbReference type="RefSeq" id="XP_015182762.1"/>
    </source>
</evidence>
<reference evidence="2 3" key="1">
    <citation type="submission" date="2025-05" db="UniProtKB">
        <authorList>
            <consortium name="RefSeq"/>
        </authorList>
    </citation>
    <scope>IDENTIFICATION</scope>
    <source>
        <tissue evidence="2 3">Whole body</tissue>
    </source>
</reference>
<evidence type="ECO:0000313" key="2">
    <source>
        <dbReference type="RefSeq" id="XP_015182761.1"/>
    </source>
</evidence>
<dbReference type="PANTHER" id="PTHR21398:SF22">
    <property type="entry name" value="IP12060P-RELATED"/>
    <property type="match status" value="1"/>
</dbReference>
<evidence type="ECO:0000313" key="1">
    <source>
        <dbReference type="Proteomes" id="UP000694924"/>
    </source>
</evidence>